<dbReference type="AlphaFoldDB" id="A0A0B5KH45"/>
<evidence type="ECO:0000256" key="1">
    <source>
        <dbReference type="ARBA" id="ARBA00001946"/>
    </source>
</evidence>
<dbReference type="PRINTS" id="PR00502">
    <property type="entry name" value="NUDIXFAMILY"/>
</dbReference>
<dbReference type="PANTHER" id="PTHR43736">
    <property type="entry name" value="ADP-RIBOSE PYROPHOSPHATASE"/>
    <property type="match status" value="1"/>
</dbReference>
<comment type="similarity">
    <text evidence="3">Belongs to the Nudix hydrolase family.</text>
</comment>
<dbReference type="InterPro" id="IPR015797">
    <property type="entry name" value="NUDIX_hydrolase-like_dom_sf"/>
</dbReference>
<dbReference type="KEGG" id="ppj:RK21_01974"/>
<organism evidence="4 5">
    <name type="scientific">Pseudomonas plecoglossicida</name>
    <dbReference type="NCBI Taxonomy" id="70775"/>
    <lineage>
        <taxon>Bacteria</taxon>
        <taxon>Pseudomonadati</taxon>
        <taxon>Pseudomonadota</taxon>
        <taxon>Gammaproteobacteria</taxon>
        <taxon>Pseudomonadales</taxon>
        <taxon>Pseudomonadaceae</taxon>
        <taxon>Pseudomonas</taxon>
    </lineage>
</organism>
<protein>
    <submittedName>
        <fullName evidence="4">NUDIX domain-containing protein</fullName>
    </submittedName>
</protein>
<dbReference type="CDD" id="cd04667">
    <property type="entry name" value="NUDIX_Hydrolase"/>
    <property type="match status" value="1"/>
</dbReference>
<dbReference type="Proteomes" id="UP000218102">
    <property type="component" value="Unassembled WGS sequence"/>
</dbReference>
<evidence type="ECO:0000313" key="5">
    <source>
        <dbReference type="Proteomes" id="UP000218102"/>
    </source>
</evidence>
<evidence type="ECO:0000313" key="4">
    <source>
        <dbReference type="EMBL" id="PBJ92871.1"/>
    </source>
</evidence>
<reference evidence="4 5" key="1">
    <citation type="submission" date="2017-09" db="EMBL/GenBank/DDBJ databases">
        <authorList>
            <person name="Ehlers B."/>
            <person name="Leendertz F.H."/>
        </authorList>
    </citation>
    <scope>NUCLEOTIDE SEQUENCE [LARGE SCALE GENOMIC DNA]</scope>
    <source>
        <strain evidence="4 5">DJ-1</strain>
    </source>
</reference>
<dbReference type="PANTHER" id="PTHR43736:SF1">
    <property type="entry name" value="DIHYDRONEOPTERIN TRIPHOSPHATE DIPHOSPHATASE"/>
    <property type="match status" value="1"/>
</dbReference>
<dbReference type="InterPro" id="IPR000086">
    <property type="entry name" value="NUDIX_hydrolase_dom"/>
</dbReference>
<dbReference type="RefSeq" id="WP_031324466.1">
    <property type="nucleotide sequence ID" value="NZ_CP010359.1"/>
</dbReference>
<dbReference type="PROSITE" id="PS51462">
    <property type="entry name" value="NUDIX"/>
    <property type="match status" value="1"/>
</dbReference>
<dbReference type="EMBL" id="NTME01000038">
    <property type="protein sequence ID" value="PBJ92871.1"/>
    <property type="molecule type" value="Genomic_DNA"/>
</dbReference>
<sequence>MKPVKHRATIICRHGKQTHKWLWVRKPNAAWTLPGGKIEPGETPIQAAERELLEETGLQAESLTLLMRHEAAERMHYVFEAEFAGAPHPKALHEIADCRFAHPDHVPMLKDEIKLLIRSLLACDRAMAASVR</sequence>
<evidence type="ECO:0000256" key="3">
    <source>
        <dbReference type="RuleBase" id="RU003476"/>
    </source>
</evidence>
<dbReference type="GO" id="GO:0016787">
    <property type="term" value="F:hydrolase activity"/>
    <property type="evidence" value="ECO:0007669"/>
    <property type="project" value="UniProtKB-KW"/>
</dbReference>
<dbReference type="SUPFAM" id="SSF55811">
    <property type="entry name" value="Nudix"/>
    <property type="match status" value="1"/>
</dbReference>
<gene>
    <name evidence="4" type="ORF">CMV24_24770</name>
</gene>
<comment type="caution">
    <text evidence="4">The sequence shown here is derived from an EMBL/GenBank/DDBJ whole genome shotgun (WGS) entry which is preliminary data.</text>
</comment>
<dbReference type="InterPro" id="IPR020084">
    <property type="entry name" value="NUDIX_hydrolase_CS"/>
</dbReference>
<accession>A0A0B5KH45</accession>
<proteinExistence type="inferred from homology"/>
<dbReference type="Pfam" id="PF00293">
    <property type="entry name" value="NUDIX"/>
    <property type="match status" value="1"/>
</dbReference>
<keyword evidence="2 3" id="KW-0378">Hydrolase</keyword>
<name>A0A0B5KH45_PSEDL</name>
<dbReference type="InterPro" id="IPR020476">
    <property type="entry name" value="Nudix_hydrolase"/>
</dbReference>
<comment type="cofactor">
    <cofactor evidence="1">
        <name>Mg(2+)</name>
        <dbReference type="ChEBI" id="CHEBI:18420"/>
    </cofactor>
</comment>
<evidence type="ECO:0000256" key="2">
    <source>
        <dbReference type="ARBA" id="ARBA00022801"/>
    </source>
</evidence>
<dbReference type="Gene3D" id="3.90.79.10">
    <property type="entry name" value="Nucleoside Triphosphate Pyrophosphohydrolase"/>
    <property type="match status" value="1"/>
</dbReference>
<dbReference type="PROSITE" id="PS00893">
    <property type="entry name" value="NUDIX_BOX"/>
    <property type="match status" value="1"/>
</dbReference>